<evidence type="ECO:0000256" key="1">
    <source>
        <dbReference type="ARBA" id="ARBA00008857"/>
    </source>
</evidence>
<dbReference type="GO" id="GO:0006310">
    <property type="term" value="P:DNA recombination"/>
    <property type="evidence" value="ECO:0007669"/>
    <property type="project" value="UniProtKB-KW"/>
</dbReference>
<gene>
    <name evidence="8" type="ORF">NM06_19140</name>
</gene>
<dbReference type="Gene3D" id="1.10.443.10">
    <property type="entry name" value="Intergrase catalytic core"/>
    <property type="match status" value="1"/>
</dbReference>
<dbReference type="InterPro" id="IPR010998">
    <property type="entry name" value="Integrase_recombinase_N"/>
</dbReference>
<evidence type="ECO:0000256" key="5">
    <source>
        <dbReference type="PROSITE-ProRule" id="PRU01248"/>
    </source>
</evidence>
<evidence type="ECO:0000313" key="8">
    <source>
        <dbReference type="EMBL" id="KGY07041.1"/>
    </source>
</evidence>
<comment type="caution">
    <text evidence="8">The sequence shown here is derived from an EMBL/GenBank/DDBJ whole genome shotgun (WGS) entry which is preliminary data.</text>
</comment>
<evidence type="ECO:0000256" key="2">
    <source>
        <dbReference type="ARBA" id="ARBA00022908"/>
    </source>
</evidence>
<dbReference type="InterPro" id="IPR050090">
    <property type="entry name" value="Tyrosine_recombinase_XerCD"/>
</dbReference>
<proteinExistence type="inferred from homology"/>
<evidence type="ECO:0000259" key="6">
    <source>
        <dbReference type="PROSITE" id="PS51898"/>
    </source>
</evidence>
<evidence type="ECO:0000259" key="7">
    <source>
        <dbReference type="PROSITE" id="PS51900"/>
    </source>
</evidence>
<feature type="domain" description="Core-binding (CB)" evidence="7">
    <location>
        <begin position="1"/>
        <end position="90"/>
    </location>
</feature>
<dbReference type="InterPro" id="IPR011010">
    <property type="entry name" value="DNA_brk_join_enz"/>
</dbReference>
<dbReference type="Proteomes" id="UP000030451">
    <property type="component" value="Unassembled WGS sequence"/>
</dbReference>
<dbReference type="EMBL" id="JRWP01000056">
    <property type="protein sequence ID" value="KGY07041.1"/>
    <property type="molecule type" value="Genomic_DNA"/>
</dbReference>
<evidence type="ECO:0000313" key="9">
    <source>
        <dbReference type="Proteomes" id="UP000030451"/>
    </source>
</evidence>
<dbReference type="GO" id="GO:0015074">
    <property type="term" value="P:DNA integration"/>
    <property type="evidence" value="ECO:0007669"/>
    <property type="project" value="UniProtKB-KW"/>
</dbReference>
<keyword evidence="4" id="KW-0233">DNA recombination</keyword>
<dbReference type="PANTHER" id="PTHR30349:SF41">
    <property type="entry name" value="INTEGRASE_RECOMBINASE PROTEIN MJ0367-RELATED"/>
    <property type="match status" value="1"/>
</dbReference>
<keyword evidence="3 5" id="KW-0238">DNA-binding</keyword>
<feature type="domain" description="Tyr recombinase" evidence="6">
    <location>
        <begin position="113"/>
        <end position="318"/>
    </location>
</feature>
<evidence type="ECO:0000256" key="3">
    <source>
        <dbReference type="ARBA" id="ARBA00023125"/>
    </source>
</evidence>
<dbReference type="InterPro" id="IPR044068">
    <property type="entry name" value="CB"/>
</dbReference>
<dbReference type="RefSeq" id="WP_038193012.1">
    <property type="nucleotide sequence ID" value="NZ_JRWP01000056.1"/>
</dbReference>
<dbReference type="PANTHER" id="PTHR30349">
    <property type="entry name" value="PHAGE INTEGRASE-RELATED"/>
    <property type="match status" value="1"/>
</dbReference>
<accession>A0A0A5HU62</accession>
<evidence type="ECO:0000256" key="4">
    <source>
        <dbReference type="ARBA" id="ARBA00023172"/>
    </source>
</evidence>
<dbReference type="PROSITE" id="PS51900">
    <property type="entry name" value="CB"/>
    <property type="match status" value="1"/>
</dbReference>
<dbReference type="Pfam" id="PF00589">
    <property type="entry name" value="Phage_integrase"/>
    <property type="match status" value="1"/>
</dbReference>
<dbReference type="GO" id="GO:0003677">
    <property type="term" value="F:DNA binding"/>
    <property type="evidence" value="ECO:0007669"/>
    <property type="project" value="UniProtKB-UniRule"/>
</dbReference>
<organism evidence="8 9">
    <name type="scientific">Photobacterium sp. (strain ATCC 43367)</name>
    <dbReference type="NCBI Taxonomy" id="379097"/>
    <lineage>
        <taxon>Bacteria</taxon>
        <taxon>Pseudomonadati</taxon>
        <taxon>Pseudomonadota</taxon>
        <taxon>Gammaproteobacteria</taxon>
        <taxon>Vibrionales</taxon>
        <taxon>Vibrionaceae</taxon>
        <taxon>Vibrio</taxon>
        <taxon>Vibrio oreintalis group</taxon>
    </lineage>
</organism>
<dbReference type="Gene3D" id="1.10.150.130">
    <property type="match status" value="1"/>
</dbReference>
<dbReference type="InterPro" id="IPR013762">
    <property type="entry name" value="Integrase-like_cat_sf"/>
</dbReference>
<reference evidence="8 9" key="1">
    <citation type="submission" date="2014-10" db="EMBL/GenBank/DDBJ databases">
        <title>Genome sequencing of Vibrio sinaloensis T08.</title>
        <authorList>
            <person name="Chan K.-G."/>
            <person name="Mohamad N.I."/>
        </authorList>
    </citation>
    <scope>NUCLEOTIDE SEQUENCE [LARGE SCALE GENOMIC DNA]</scope>
    <source>
        <strain evidence="8 9">T08</strain>
    </source>
</reference>
<dbReference type="AlphaFoldDB" id="A0A0A5HU62"/>
<dbReference type="SUPFAM" id="SSF56349">
    <property type="entry name" value="DNA breaking-rejoining enzymes"/>
    <property type="match status" value="1"/>
</dbReference>
<dbReference type="InterPro" id="IPR002104">
    <property type="entry name" value="Integrase_catalytic"/>
</dbReference>
<dbReference type="PROSITE" id="PS51898">
    <property type="entry name" value="TYR_RECOMBINASE"/>
    <property type="match status" value="1"/>
</dbReference>
<name>A0A0A5HU62_PHOS4</name>
<sequence length="323" mass="37418">MSFRTSVKNYFDSEEFSKLAKSTVRGYKDAAKILLRHFSTMKIKDITEDDLNYFLKFYMNEATPSGRDGYSKGTRKNVRSVFKQVYDYHVEKKLIKRKIDFSAIAIKFGTERVPRIPYSVKTIELLRDSTEGTHDEWVFDLLELGTLTGMRVQELLGLTASDVTKDKEGKYLLTIERAVVDHEIKSTKNNHSNRKIVLSKKAEGIVRRHLENRQVLELSSNALMENGKRALFINYKRKQPWMSSVVYYRELEKLFSNAGLKAKYKGLHPARHTFVTNAMNVGMSDDEISGYIGHSNTETMKKHYMYNSLIEHGRHSSSFLDRL</sequence>
<evidence type="ECO:0008006" key="10">
    <source>
        <dbReference type="Google" id="ProtNLM"/>
    </source>
</evidence>
<comment type="similarity">
    <text evidence="1">Belongs to the 'phage' integrase family.</text>
</comment>
<keyword evidence="2" id="KW-0229">DNA integration</keyword>
<protein>
    <recommendedName>
        <fullName evidence="10">Integrase</fullName>
    </recommendedName>
</protein>